<protein>
    <recommendedName>
        <fullName evidence="4">PPPDE domain-containing protein</fullName>
    </recommendedName>
</protein>
<sequence>MDSENIETPLKEGHSMFGIGSKSAQTPSESSQNSDAGGGGLDTSGIAGHIQALVNANMPCNVHHMWRKVAAGAITHHSQIFVSNRGNGFLVLNFGLWMGDNDTVEFATDEAKNIKWYTQSDTYRPNPVSVTALALQQAFLNTRQKCGPDYKLLHNNCQKFARLFMTELGASHNRSLFHP</sequence>
<feature type="region of interest" description="Disordered" evidence="1">
    <location>
        <begin position="1"/>
        <end position="41"/>
    </location>
</feature>
<reference evidence="2 3" key="1">
    <citation type="submission" date="2019-11" db="EMBL/GenBank/DDBJ databases">
        <title>Metabolism of dissolved organic matter in forest soils.</title>
        <authorList>
            <person name="Cyle K.T."/>
            <person name="Wilhelm R.C."/>
            <person name="Martinez C.E."/>
        </authorList>
    </citation>
    <scope>NUCLEOTIDE SEQUENCE [LARGE SCALE GENOMIC DNA]</scope>
    <source>
        <strain evidence="2 3">1N</strain>
    </source>
</reference>
<evidence type="ECO:0000313" key="3">
    <source>
        <dbReference type="Proteomes" id="UP000652198"/>
    </source>
</evidence>
<proteinExistence type="predicted"/>
<dbReference type="Proteomes" id="UP000652198">
    <property type="component" value="Unassembled WGS sequence"/>
</dbReference>
<gene>
    <name evidence="2" type="ORF">GNZ12_43270</name>
</gene>
<accession>A0ABX2C7V7</accession>
<evidence type="ECO:0000313" key="2">
    <source>
        <dbReference type="EMBL" id="NPT47997.1"/>
    </source>
</evidence>
<comment type="caution">
    <text evidence="2">The sequence shown here is derived from an EMBL/GenBank/DDBJ whole genome shotgun (WGS) entry which is preliminary data.</text>
</comment>
<name>A0ABX2C7V7_9BURK</name>
<evidence type="ECO:0008006" key="4">
    <source>
        <dbReference type="Google" id="ProtNLM"/>
    </source>
</evidence>
<keyword evidence="3" id="KW-1185">Reference proteome</keyword>
<feature type="compositionally biased region" description="Polar residues" evidence="1">
    <location>
        <begin position="22"/>
        <end position="35"/>
    </location>
</feature>
<evidence type="ECO:0000256" key="1">
    <source>
        <dbReference type="SAM" id="MobiDB-lite"/>
    </source>
</evidence>
<organism evidence="2 3">
    <name type="scientific">Paraburkholderia solitsugae</name>
    <dbReference type="NCBI Taxonomy" id="2675748"/>
    <lineage>
        <taxon>Bacteria</taxon>
        <taxon>Pseudomonadati</taxon>
        <taxon>Pseudomonadota</taxon>
        <taxon>Betaproteobacteria</taxon>
        <taxon>Burkholderiales</taxon>
        <taxon>Burkholderiaceae</taxon>
        <taxon>Paraburkholderia</taxon>
    </lineage>
</organism>
<dbReference type="EMBL" id="WOEY01000187">
    <property type="protein sequence ID" value="NPT47997.1"/>
    <property type="molecule type" value="Genomic_DNA"/>
</dbReference>